<gene>
    <name evidence="1" type="ORF">Acr_05g0002060</name>
</gene>
<reference evidence="1 2" key="1">
    <citation type="submission" date="2019-07" db="EMBL/GenBank/DDBJ databases">
        <title>De Novo Assembly of kiwifruit Actinidia rufa.</title>
        <authorList>
            <person name="Sugita-Konishi S."/>
            <person name="Sato K."/>
            <person name="Mori E."/>
            <person name="Abe Y."/>
            <person name="Kisaki G."/>
            <person name="Hamano K."/>
            <person name="Suezawa K."/>
            <person name="Otani M."/>
            <person name="Fukuda T."/>
            <person name="Manabe T."/>
            <person name="Gomi K."/>
            <person name="Tabuchi M."/>
            <person name="Akimitsu K."/>
            <person name="Kataoka I."/>
        </authorList>
    </citation>
    <scope>NUCLEOTIDE SEQUENCE [LARGE SCALE GENOMIC DNA]</scope>
    <source>
        <strain evidence="2">cv. Fuchu</strain>
    </source>
</reference>
<dbReference type="EMBL" id="BJWL01000005">
    <property type="protein sequence ID" value="GFY86567.1"/>
    <property type="molecule type" value="Genomic_DNA"/>
</dbReference>
<dbReference type="Proteomes" id="UP000585474">
    <property type="component" value="Unassembled WGS sequence"/>
</dbReference>
<name>A0A7J0ELY5_9ERIC</name>
<protein>
    <submittedName>
        <fullName evidence="1">Uncharacterized protein</fullName>
    </submittedName>
</protein>
<accession>A0A7J0ELY5</accession>
<evidence type="ECO:0000313" key="2">
    <source>
        <dbReference type="Proteomes" id="UP000585474"/>
    </source>
</evidence>
<dbReference type="AlphaFoldDB" id="A0A7J0ELY5"/>
<evidence type="ECO:0000313" key="1">
    <source>
        <dbReference type="EMBL" id="GFY86567.1"/>
    </source>
</evidence>
<proteinExistence type="predicted"/>
<sequence length="172" mass="19559">MKCNTTTANIVQIPQSFKSMEVASRLFELEGGYVDGSIIFTESEHGLQRTAKFGDRELGCDRLDEAARRLCKVGFIWRLRGDNCDIQVQDLQNTRGCFLEFGVRSDDKWRIICFPEAQGTMDCKDVDKVFKKLVVDSRKYPKSRPNTFLEVEGCCGGRRSQYRSITVAHKGS</sequence>
<keyword evidence="2" id="KW-1185">Reference proteome</keyword>
<comment type="caution">
    <text evidence="1">The sequence shown here is derived from an EMBL/GenBank/DDBJ whole genome shotgun (WGS) entry which is preliminary data.</text>
</comment>
<organism evidence="1 2">
    <name type="scientific">Actinidia rufa</name>
    <dbReference type="NCBI Taxonomy" id="165716"/>
    <lineage>
        <taxon>Eukaryota</taxon>
        <taxon>Viridiplantae</taxon>
        <taxon>Streptophyta</taxon>
        <taxon>Embryophyta</taxon>
        <taxon>Tracheophyta</taxon>
        <taxon>Spermatophyta</taxon>
        <taxon>Magnoliopsida</taxon>
        <taxon>eudicotyledons</taxon>
        <taxon>Gunneridae</taxon>
        <taxon>Pentapetalae</taxon>
        <taxon>asterids</taxon>
        <taxon>Ericales</taxon>
        <taxon>Actinidiaceae</taxon>
        <taxon>Actinidia</taxon>
    </lineage>
</organism>